<dbReference type="PANTHER" id="PTHR43701">
    <property type="entry name" value="MEMBRANE TRANSPORTER PROTEIN MJ0441-RELATED"/>
    <property type="match status" value="1"/>
</dbReference>
<dbReference type="Pfam" id="PF01925">
    <property type="entry name" value="TauE"/>
    <property type="match status" value="1"/>
</dbReference>
<protein>
    <recommendedName>
        <fullName evidence="6">Probable membrane transporter protein</fullName>
    </recommendedName>
</protein>
<evidence type="ECO:0000256" key="6">
    <source>
        <dbReference type="RuleBase" id="RU363041"/>
    </source>
</evidence>
<keyword evidence="5 6" id="KW-0472">Membrane</keyword>
<feature type="transmembrane region" description="Helical" evidence="6">
    <location>
        <begin position="33"/>
        <end position="53"/>
    </location>
</feature>
<dbReference type="InterPro" id="IPR051598">
    <property type="entry name" value="TSUP/Inactive_protease-like"/>
</dbReference>
<dbReference type="AlphaFoldDB" id="A0A8D5ZLQ8"/>
<comment type="similarity">
    <text evidence="2 6">Belongs to the 4-toluene sulfonate uptake permease (TSUP) (TC 2.A.102) family.</text>
</comment>
<evidence type="ECO:0000313" key="7">
    <source>
        <dbReference type="EMBL" id="BCU82784.1"/>
    </source>
</evidence>
<feature type="transmembrane region" description="Helical" evidence="6">
    <location>
        <begin position="208"/>
        <end position="227"/>
    </location>
</feature>
<feature type="transmembrane region" description="Helical" evidence="6">
    <location>
        <begin position="233"/>
        <end position="250"/>
    </location>
</feature>
<reference evidence="7" key="1">
    <citation type="journal article" date="2013" name="Int. J. Syst. Evol. Microbiol.">
        <title>Polycladomyces abyssicola gen. nov., sp. nov., a thermophilic filamentous bacterium isolated from hemipelagic sediment.</title>
        <authorList>
            <person name="Tsubouchi T."/>
            <person name="Shimane Y."/>
            <person name="Mori K."/>
            <person name="Usui K."/>
            <person name="Hiraki T."/>
            <person name="Tame A."/>
            <person name="Uematsu K."/>
            <person name="Maruyama T."/>
            <person name="Hatada Y."/>
        </authorList>
    </citation>
    <scope>NUCLEOTIDE SEQUENCE</scope>
    <source>
        <strain evidence="7">JIR-001</strain>
    </source>
</reference>
<dbReference type="Proteomes" id="UP000677436">
    <property type="component" value="Chromosome"/>
</dbReference>
<keyword evidence="6" id="KW-1003">Cell membrane</keyword>
<reference evidence="7" key="2">
    <citation type="journal article" date="2021" name="Microbiol. Resour. Announc.">
        <title>Complete Genome Sequence of Polycladomyces abyssicola JIR-001T, Isolated from Hemipelagic Sediment in Deep Seawater.</title>
        <authorList>
            <person name="Tsubouchi T."/>
            <person name="Kaneko Y."/>
        </authorList>
    </citation>
    <scope>NUCLEOTIDE SEQUENCE</scope>
    <source>
        <strain evidence="7">JIR-001</strain>
    </source>
</reference>
<evidence type="ECO:0000256" key="5">
    <source>
        <dbReference type="ARBA" id="ARBA00023136"/>
    </source>
</evidence>
<organism evidence="7 8">
    <name type="scientific">Polycladomyces abyssicola</name>
    <dbReference type="NCBI Taxonomy" id="1125966"/>
    <lineage>
        <taxon>Bacteria</taxon>
        <taxon>Bacillati</taxon>
        <taxon>Bacillota</taxon>
        <taxon>Bacilli</taxon>
        <taxon>Bacillales</taxon>
        <taxon>Thermoactinomycetaceae</taxon>
        <taxon>Polycladomyces</taxon>
    </lineage>
</organism>
<evidence type="ECO:0000256" key="4">
    <source>
        <dbReference type="ARBA" id="ARBA00022989"/>
    </source>
</evidence>
<evidence type="ECO:0000256" key="3">
    <source>
        <dbReference type="ARBA" id="ARBA00022692"/>
    </source>
</evidence>
<accession>A0A8D5ZLQ8</accession>
<dbReference type="RefSeq" id="WP_212773085.1">
    <property type="nucleotide sequence ID" value="NZ_AP024601.1"/>
</dbReference>
<dbReference type="EMBL" id="AP024601">
    <property type="protein sequence ID" value="BCU82784.1"/>
    <property type="molecule type" value="Genomic_DNA"/>
</dbReference>
<feature type="transmembrane region" description="Helical" evidence="6">
    <location>
        <begin position="106"/>
        <end position="125"/>
    </location>
</feature>
<evidence type="ECO:0000256" key="1">
    <source>
        <dbReference type="ARBA" id="ARBA00004141"/>
    </source>
</evidence>
<comment type="subcellular location">
    <subcellularLocation>
        <location evidence="6">Cell membrane</location>
        <topology evidence="6">Multi-pass membrane protein</topology>
    </subcellularLocation>
    <subcellularLocation>
        <location evidence="1">Membrane</location>
        <topology evidence="1">Multi-pass membrane protein</topology>
    </subcellularLocation>
</comment>
<proteinExistence type="inferred from homology"/>
<evidence type="ECO:0000256" key="2">
    <source>
        <dbReference type="ARBA" id="ARBA00009142"/>
    </source>
</evidence>
<keyword evidence="4 6" id="KW-1133">Transmembrane helix</keyword>
<feature type="transmembrane region" description="Helical" evidence="6">
    <location>
        <begin position="73"/>
        <end position="94"/>
    </location>
</feature>
<name>A0A8D5ZLQ8_9BACL</name>
<sequence length="251" mass="27007">MLEIGIVFTGFLVGTLVGLTGMGGGLLMTPLLILLYGFSPTMAVGTDLVYAAVTKAVGTLQHVRQHTWNKQMVFQLLKGSVPGGILGVLVIRVLDHFDLSVEDVLGHLLGITFILVALLMGWRLIQKRRQDRTFRSLWQMPLSVMGLVGGFLVGLTSVGSGSMFMAFLLATTTLPSPVMVGTDVVHAFFLTLTTGVVHASFGHVDWSFVMYLLIGSIPGILIGGRLTLKLPDFALRIGLIVVLFLTGVKLV</sequence>
<feature type="transmembrane region" description="Helical" evidence="6">
    <location>
        <begin position="184"/>
        <end position="201"/>
    </location>
</feature>
<dbReference type="GO" id="GO:0005886">
    <property type="term" value="C:plasma membrane"/>
    <property type="evidence" value="ECO:0007669"/>
    <property type="project" value="UniProtKB-SubCell"/>
</dbReference>
<keyword evidence="3 6" id="KW-0812">Transmembrane</keyword>
<feature type="transmembrane region" description="Helical" evidence="6">
    <location>
        <begin position="7"/>
        <end position="27"/>
    </location>
</feature>
<dbReference type="PANTHER" id="PTHR43701:SF2">
    <property type="entry name" value="MEMBRANE TRANSPORTER PROTEIN YJNA-RELATED"/>
    <property type="match status" value="1"/>
</dbReference>
<dbReference type="KEGG" id="pabs:JIR001_25670"/>
<gene>
    <name evidence="7" type="primary">yjnA</name>
    <name evidence="7" type="ORF">JIR001_25670</name>
</gene>
<feature type="transmembrane region" description="Helical" evidence="6">
    <location>
        <begin position="146"/>
        <end position="172"/>
    </location>
</feature>
<dbReference type="InterPro" id="IPR002781">
    <property type="entry name" value="TM_pro_TauE-like"/>
</dbReference>
<keyword evidence="8" id="KW-1185">Reference proteome</keyword>
<evidence type="ECO:0000313" key="8">
    <source>
        <dbReference type="Proteomes" id="UP000677436"/>
    </source>
</evidence>